<evidence type="ECO:0000313" key="4">
    <source>
        <dbReference type="EMBL" id="MBD2857676.1"/>
    </source>
</evidence>
<evidence type="ECO:0000256" key="2">
    <source>
        <dbReference type="RuleBase" id="RU003616"/>
    </source>
</evidence>
<dbReference type="EMBL" id="JACXLD010000001">
    <property type="protein sequence ID" value="MBD2857676.1"/>
    <property type="molecule type" value="Genomic_DNA"/>
</dbReference>
<dbReference type="Gene3D" id="2.60.40.790">
    <property type="match status" value="1"/>
</dbReference>
<dbReference type="Pfam" id="PF00011">
    <property type="entry name" value="HSP20"/>
    <property type="match status" value="1"/>
</dbReference>
<reference evidence="4" key="1">
    <citation type="submission" date="2020-09" db="EMBL/GenBank/DDBJ databases">
        <authorList>
            <person name="Yoon J.-W."/>
        </authorList>
    </citation>
    <scope>NUCLEOTIDE SEQUENCE</scope>
    <source>
        <strain evidence="4">KMU-158</strain>
    </source>
</reference>
<comment type="similarity">
    <text evidence="1 2">Belongs to the small heat shock protein (HSP20) family.</text>
</comment>
<proteinExistence type="inferred from homology"/>
<gene>
    <name evidence="4" type="ORF">IB286_01565</name>
</gene>
<dbReference type="PANTHER" id="PTHR11527">
    <property type="entry name" value="HEAT-SHOCK PROTEIN 20 FAMILY MEMBER"/>
    <property type="match status" value="1"/>
</dbReference>
<evidence type="ECO:0000313" key="5">
    <source>
        <dbReference type="Proteomes" id="UP000610558"/>
    </source>
</evidence>
<dbReference type="InterPro" id="IPR031107">
    <property type="entry name" value="Small_HSP"/>
</dbReference>
<dbReference type="InterPro" id="IPR008978">
    <property type="entry name" value="HSP20-like_chaperone"/>
</dbReference>
<dbReference type="SUPFAM" id="SSF49764">
    <property type="entry name" value="HSP20-like chaperones"/>
    <property type="match status" value="1"/>
</dbReference>
<sequence>MNGIFPFSVLDELQRDMNHRQAWLSKAGQPEWRPAVDVVESESAWLLSMDVPGVAKEAIEITVEERILTVKTERSIDYGEQRQAVRERRAGQVSRQFRLPETVDAQNIEARVENGVLSLALPKQLKS</sequence>
<name>A0A927C0R5_9GAMM</name>
<keyword evidence="5" id="KW-1185">Reference proteome</keyword>
<dbReference type="RefSeq" id="WP_190761900.1">
    <property type="nucleotide sequence ID" value="NZ_JACXLD010000001.1"/>
</dbReference>
<dbReference type="PROSITE" id="PS01031">
    <property type="entry name" value="SHSP"/>
    <property type="match status" value="1"/>
</dbReference>
<evidence type="ECO:0000259" key="3">
    <source>
        <dbReference type="PROSITE" id="PS01031"/>
    </source>
</evidence>
<dbReference type="Proteomes" id="UP000610558">
    <property type="component" value="Unassembled WGS sequence"/>
</dbReference>
<dbReference type="InterPro" id="IPR002068">
    <property type="entry name" value="A-crystallin/Hsp20_dom"/>
</dbReference>
<evidence type="ECO:0000256" key="1">
    <source>
        <dbReference type="PROSITE-ProRule" id="PRU00285"/>
    </source>
</evidence>
<comment type="caution">
    <text evidence="4">The sequence shown here is derived from an EMBL/GenBank/DDBJ whole genome shotgun (WGS) entry which is preliminary data.</text>
</comment>
<dbReference type="AlphaFoldDB" id="A0A927C0R5"/>
<feature type="domain" description="SHSP" evidence="3">
    <location>
        <begin position="27"/>
        <end position="127"/>
    </location>
</feature>
<accession>A0A927C0R5</accession>
<protein>
    <submittedName>
        <fullName evidence="4">Hsp20/alpha crystallin family protein</fullName>
    </submittedName>
</protein>
<organism evidence="4 5">
    <name type="scientific">Spongiibacter pelagi</name>
    <dbReference type="NCBI Taxonomy" id="2760804"/>
    <lineage>
        <taxon>Bacteria</taxon>
        <taxon>Pseudomonadati</taxon>
        <taxon>Pseudomonadota</taxon>
        <taxon>Gammaproteobacteria</taxon>
        <taxon>Cellvibrionales</taxon>
        <taxon>Spongiibacteraceae</taxon>
        <taxon>Spongiibacter</taxon>
    </lineage>
</organism>
<dbReference type="CDD" id="cd06464">
    <property type="entry name" value="ACD_sHsps-like"/>
    <property type="match status" value="1"/>
</dbReference>